<comment type="similarity">
    <text evidence="1">Belongs to the SEC8 family.</text>
</comment>
<keyword evidence="1" id="KW-0653">Protein transport</keyword>
<dbReference type="EMBL" id="OA883297">
    <property type="protein sequence ID" value="CAD7278539.1"/>
    <property type="molecule type" value="Genomic_DNA"/>
</dbReference>
<keyword evidence="1" id="KW-0268">Exocytosis</keyword>
<name>A0A7R9BQ18_9CRUS</name>
<gene>
    <name evidence="3" type="ORF">NMOB1V02_LOCUS6239</name>
</gene>
<evidence type="ECO:0000256" key="2">
    <source>
        <dbReference type="SAM" id="MobiDB-lite"/>
    </source>
</evidence>
<dbReference type="GO" id="GO:0000145">
    <property type="term" value="C:exocyst"/>
    <property type="evidence" value="ECO:0007669"/>
    <property type="project" value="UniProtKB-UniRule"/>
</dbReference>
<keyword evidence="1" id="KW-0813">Transport</keyword>
<dbReference type="Proteomes" id="UP000678499">
    <property type="component" value="Unassembled WGS sequence"/>
</dbReference>
<dbReference type="GO" id="GO:0015031">
    <property type="term" value="P:protein transport"/>
    <property type="evidence" value="ECO:0007669"/>
    <property type="project" value="UniProtKB-KW"/>
</dbReference>
<proteinExistence type="inferred from homology"/>
<dbReference type="AlphaFoldDB" id="A0A7R9BQ18"/>
<organism evidence="3">
    <name type="scientific">Notodromas monacha</name>
    <dbReference type="NCBI Taxonomy" id="399045"/>
    <lineage>
        <taxon>Eukaryota</taxon>
        <taxon>Metazoa</taxon>
        <taxon>Ecdysozoa</taxon>
        <taxon>Arthropoda</taxon>
        <taxon>Crustacea</taxon>
        <taxon>Oligostraca</taxon>
        <taxon>Ostracoda</taxon>
        <taxon>Podocopa</taxon>
        <taxon>Podocopida</taxon>
        <taxon>Cypridocopina</taxon>
        <taxon>Cypridoidea</taxon>
        <taxon>Cyprididae</taxon>
        <taxon>Notodromas</taxon>
    </lineage>
</organism>
<comment type="function">
    <text evidence="1">Component of the exocyst complex involved in the docking of exocytic vesicles with fusion sites on the plasma membrane.</text>
</comment>
<reference evidence="3" key="1">
    <citation type="submission" date="2020-11" db="EMBL/GenBank/DDBJ databases">
        <authorList>
            <person name="Tran Van P."/>
        </authorList>
    </citation>
    <scope>NUCLEOTIDE SEQUENCE</scope>
</reference>
<evidence type="ECO:0000313" key="4">
    <source>
        <dbReference type="Proteomes" id="UP000678499"/>
    </source>
</evidence>
<dbReference type="GO" id="GO:0007268">
    <property type="term" value="P:chemical synaptic transmission"/>
    <property type="evidence" value="ECO:0007669"/>
    <property type="project" value="TreeGrafter"/>
</dbReference>
<evidence type="ECO:0000313" key="3">
    <source>
        <dbReference type="EMBL" id="CAD7278539.1"/>
    </source>
</evidence>
<dbReference type="GO" id="GO:0045202">
    <property type="term" value="C:synapse"/>
    <property type="evidence" value="ECO:0007669"/>
    <property type="project" value="TreeGrafter"/>
</dbReference>
<dbReference type="InterPro" id="IPR039682">
    <property type="entry name" value="Sec8/EXOC4"/>
</dbReference>
<accession>A0A7R9BQ18</accession>
<dbReference type="GO" id="GO:0006612">
    <property type="term" value="P:protein targeting to membrane"/>
    <property type="evidence" value="ECO:0007669"/>
    <property type="project" value="UniProtKB-UniRule"/>
</dbReference>
<protein>
    <recommendedName>
        <fullName evidence="1">Exocyst complex component Sec8</fullName>
    </recommendedName>
</protein>
<dbReference type="PANTHER" id="PTHR14146:SF0">
    <property type="entry name" value="EXOCYST COMPLEX COMPONENT 4"/>
    <property type="match status" value="1"/>
</dbReference>
<dbReference type="GO" id="GO:0090522">
    <property type="term" value="P:vesicle tethering involved in exocytosis"/>
    <property type="evidence" value="ECO:0007669"/>
    <property type="project" value="UniProtKB-UniRule"/>
</dbReference>
<dbReference type="GO" id="GO:0006893">
    <property type="term" value="P:Golgi to plasma membrane transport"/>
    <property type="evidence" value="ECO:0007669"/>
    <property type="project" value="TreeGrafter"/>
</dbReference>
<sequence length="589" mass="66716">MVVSQLDLILPVIQAVALHQPDDVLRRHEYRVAREEERSRERLDYLIKSRSSDVDSAASSFKLVAGELRLGQRATRSVYSSLWARLKVLHRMGDFVRYLHGKSTESGAKLSIMESVEVLCAAPRRLMVLSEEKRYEEFAEAAVKASSSADNSQLVELCSMLVSSSATRGMAAEIAVQRKAGEDRLIKNLESVLWKTPLERALKTRKKRLNNLRKFQPVFRHNDADRDEFSRRAFEYITAVYQCVNFYPRLHALRVARQPMESSRVSRFEQGDSSAWDQFGLEPDNRPVAPRRQKRSGRRLLDTAVKDSAFDTIRTLVSCFDTLSCLPRCVDAIGSKIQENLLMLVRELSEAVSSNPAPAVYVELVGPRGRVGGVELRIHALVDFWNTLCDACWHFMDLEKSFVAQAAFVLGKSESYFDLYDAKEIWMKIQGVWGPEMRPLVLQLVVSDYLDLKSLAARPMSMFGVPKSSTKSSVLNALFAVGNKRIQSPANEPCLFSFNNTVHGRLQSDLDSGLFGPDPEILSAFADYVMVCRPEPHNIRFLLHPIMTFVVEIQGKFGFQATGTFGISLVGFFRSYLEDVYYPYLYKTI</sequence>
<evidence type="ECO:0000256" key="1">
    <source>
        <dbReference type="RuleBase" id="RU367079"/>
    </source>
</evidence>
<dbReference type="PANTHER" id="PTHR14146">
    <property type="entry name" value="EXOCYST COMPLEX COMPONENT 4"/>
    <property type="match status" value="1"/>
</dbReference>
<keyword evidence="4" id="KW-1185">Reference proteome</keyword>
<dbReference type="EMBL" id="CAJPEX010001260">
    <property type="protein sequence ID" value="CAG0918691.1"/>
    <property type="molecule type" value="Genomic_DNA"/>
</dbReference>
<feature type="region of interest" description="Disordered" evidence="2">
    <location>
        <begin position="276"/>
        <end position="295"/>
    </location>
</feature>
<dbReference type="GO" id="GO:0032584">
    <property type="term" value="C:growth cone membrane"/>
    <property type="evidence" value="ECO:0007669"/>
    <property type="project" value="TreeGrafter"/>
</dbReference>